<evidence type="ECO:0008006" key="5">
    <source>
        <dbReference type="Google" id="ProtNLM"/>
    </source>
</evidence>
<dbReference type="AlphaFoldDB" id="A0A1M7K057"/>
<keyword evidence="2" id="KW-0732">Signal</keyword>
<dbReference type="EMBL" id="FRBL01000009">
    <property type="protein sequence ID" value="SHM58551.1"/>
    <property type="molecule type" value="Genomic_DNA"/>
</dbReference>
<evidence type="ECO:0000256" key="1">
    <source>
        <dbReference type="SAM" id="MobiDB-lite"/>
    </source>
</evidence>
<feature type="region of interest" description="Disordered" evidence="1">
    <location>
        <begin position="211"/>
        <end position="234"/>
    </location>
</feature>
<feature type="signal peptide" evidence="2">
    <location>
        <begin position="1"/>
        <end position="23"/>
    </location>
</feature>
<dbReference type="Gene3D" id="2.40.128.490">
    <property type="entry name" value="Uncharacterised protein PF14869, DUF4488"/>
    <property type="match status" value="1"/>
</dbReference>
<protein>
    <recommendedName>
        <fullName evidence="5">Membrane or secreted protein</fullName>
    </recommendedName>
</protein>
<organism evidence="3 4">
    <name type="scientific">Chitinophaga jiangningensis</name>
    <dbReference type="NCBI Taxonomy" id="1419482"/>
    <lineage>
        <taxon>Bacteria</taxon>
        <taxon>Pseudomonadati</taxon>
        <taxon>Bacteroidota</taxon>
        <taxon>Chitinophagia</taxon>
        <taxon>Chitinophagales</taxon>
        <taxon>Chitinophagaceae</taxon>
        <taxon>Chitinophaga</taxon>
    </lineage>
</organism>
<evidence type="ECO:0000256" key="2">
    <source>
        <dbReference type="SAM" id="SignalP"/>
    </source>
</evidence>
<dbReference type="STRING" id="1419482.SAMN05444266_10989"/>
<dbReference type="OrthoDB" id="706756at2"/>
<keyword evidence="4" id="KW-1185">Reference proteome</keyword>
<feature type="chain" id="PRO_5012478072" description="Membrane or secreted protein" evidence="2">
    <location>
        <begin position="24"/>
        <end position="234"/>
    </location>
</feature>
<gene>
    <name evidence="3" type="ORF">SAMN05444266_10989</name>
</gene>
<evidence type="ECO:0000313" key="4">
    <source>
        <dbReference type="Proteomes" id="UP000184420"/>
    </source>
</evidence>
<accession>A0A1M7K057</accession>
<reference evidence="3 4" key="1">
    <citation type="submission" date="2016-11" db="EMBL/GenBank/DDBJ databases">
        <authorList>
            <person name="Jaros S."/>
            <person name="Januszkiewicz K."/>
            <person name="Wedrychowicz H."/>
        </authorList>
    </citation>
    <scope>NUCLEOTIDE SEQUENCE [LARGE SCALE GENOMIC DNA]</scope>
    <source>
        <strain evidence="3 4">DSM 27406</strain>
    </source>
</reference>
<dbReference type="RefSeq" id="WP_073085506.1">
    <property type="nucleotide sequence ID" value="NZ_FRBL01000009.1"/>
</dbReference>
<dbReference type="Proteomes" id="UP000184420">
    <property type="component" value="Unassembled WGS sequence"/>
</dbReference>
<sequence length="234" mass="25144">MKTLFNLCLTACITVAGIFTAKAQSPVIGAWSATNGGETSVLLVTPTYFSITNYNAQGFKNTMGGTWQGTGDEAGELSIEFNTADSTQVGKKIEAGVTFDGDQFVTTIGDTKTSWTRVDHGNGELAGLWQITAREANGTMNAMKPGDRKTIKILTGSKFQWVAINTATGQFFGTGGGSYTFENGVYTEKLEYFSRDNSRVGASLQFKGSVNGNKWDHSGKSSQGAPIHEEWTKQ</sequence>
<proteinExistence type="predicted"/>
<evidence type="ECO:0000313" key="3">
    <source>
        <dbReference type="EMBL" id="SHM58551.1"/>
    </source>
</evidence>
<name>A0A1M7K057_9BACT</name>